<organism evidence="1">
    <name type="scientific">marine sediment metagenome</name>
    <dbReference type="NCBI Taxonomy" id="412755"/>
    <lineage>
        <taxon>unclassified sequences</taxon>
        <taxon>metagenomes</taxon>
        <taxon>ecological metagenomes</taxon>
    </lineage>
</organism>
<protein>
    <submittedName>
        <fullName evidence="1">Uncharacterized protein</fullName>
    </submittedName>
</protein>
<gene>
    <name evidence="1" type="ORF">LCGC14_3076850</name>
</gene>
<comment type="caution">
    <text evidence="1">The sequence shown here is derived from an EMBL/GenBank/DDBJ whole genome shotgun (WGS) entry which is preliminary data.</text>
</comment>
<name>A0A0F8WF73_9ZZZZ</name>
<evidence type="ECO:0000313" key="1">
    <source>
        <dbReference type="EMBL" id="KKK55208.1"/>
    </source>
</evidence>
<sequence length="123" mass="13716">MAIRVQQADVTDFARMGLLAGESIAAVRVEGQEFQRGLQTQAEQATATRQEASISAAFEQQQIGIEASQEQQRLSVESQFIVASLQKQAAADRQRIALQSQREMQEFNASMVTQTQQRSQAWE</sequence>
<proteinExistence type="predicted"/>
<reference evidence="1" key="1">
    <citation type="journal article" date="2015" name="Nature">
        <title>Complex archaea that bridge the gap between prokaryotes and eukaryotes.</title>
        <authorList>
            <person name="Spang A."/>
            <person name="Saw J.H."/>
            <person name="Jorgensen S.L."/>
            <person name="Zaremba-Niedzwiedzka K."/>
            <person name="Martijn J."/>
            <person name="Lind A.E."/>
            <person name="van Eijk R."/>
            <person name="Schleper C."/>
            <person name="Guy L."/>
            <person name="Ettema T.J."/>
        </authorList>
    </citation>
    <scope>NUCLEOTIDE SEQUENCE</scope>
</reference>
<dbReference type="EMBL" id="LAZR01065606">
    <property type="protein sequence ID" value="KKK55208.1"/>
    <property type="molecule type" value="Genomic_DNA"/>
</dbReference>
<accession>A0A0F8WF73</accession>
<dbReference type="AlphaFoldDB" id="A0A0F8WF73"/>
<feature type="non-terminal residue" evidence="1">
    <location>
        <position position="123"/>
    </location>
</feature>